<comment type="caution">
    <text evidence="1">The sequence shown here is derived from an EMBL/GenBank/DDBJ whole genome shotgun (WGS) entry which is preliminary data.</text>
</comment>
<proteinExistence type="predicted"/>
<sequence length="58" mass="6557">MKAFLRFLLGEPLGQPADGRAVGLGLAAALRKHHSADDAERHLRRWAAEHETRRTRRS</sequence>
<keyword evidence="2" id="KW-1185">Reference proteome</keyword>
<organism evidence="1 2">
    <name type="scientific">Nonomuraea muscovyensis</name>
    <dbReference type="NCBI Taxonomy" id="1124761"/>
    <lineage>
        <taxon>Bacteria</taxon>
        <taxon>Bacillati</taxon>
        <taxon>Actinomycetota</taxon>
        <taxon>Actinomycetes</taxon>
        <taxon>Streptosporangiales</taxon>
        <taxon>Streptosporangiaceae</taxon>
        <taxon>Nonomuraea</taxon>
    </lineage>
</organism>
<evidence type="ECO:0000313" key="1">
    <source>
        <dbReference type="EMBL" id="MBB6352136.1"/>
    </source>
</evidence>
<dbReference type="AlphaFoldDB" id="A0A7X0CDW6"/>
<evidence type="ECO:0000313" key="2">
    <source>
        <dbReference type="Proteomes" id="UP000583800"/>
    </source>
</evidence>
<dbReference type="Proteomes" id="UP000583800">
    <property type="component" value="Unassembled WGS sequence"/>
</dbReference>
<name>A0A7X0CDW6_9ACTN</name>
<gene>
    <name evidence="1" type="ORF">FHU36_008732</name>
</gene>
<reference evidence="1 2" key="1">
    <citation type="submission" date="2020-08" db="EMBL/GenBank/DDBJ databases">
        <title>Sequencing the genomes of 1000 actinobacteria strains.</title>
        <authorList>
            <person name="Klenk H.-P."/>
        </authorList>
    </citation>
    <scope>NUCLEOTIDE SEQUENCE [LARGE SCALE GENOMIC DNA]</scope>
    <source>
        <strain evidence="1 2">DSM 45913</strain>
    </source>
</reference>
<protein>
    <submittedName>
        <fullName evidence="1">Uncharacterized protein</fullName>
    </submittedName>
</protein>
<dbReference type="RefSeq" id="WP_185089880.1">
    <property type="nucleotide sequence ID" value="NZ_JACHJB010000005.1"/>
</dbReference>
<accession>A0A7X0CDW6</accession>
<dbReference type="EMBL" id="JACHJB010000005">
    <property type="protein sequence ID" value="MBB6352136.1"/>
    <property type="molecule type" value="Genomic_DNA"/>
</dbReference>